<evidence type="ECO:0000313" key="3">
    <source>
        <dbReference type="Proteomes" id="UP000321548"/>
    </source>
</evidence>
<accession>A0A5C8NTU2</accession>
<comment type="caution">
    <text evidence="2">The sequence shown here is derived from an EMBL/GenBank/DDBJ whole genome shotgun (WGS) entry which is preliminary data.</text>
</comment>
<name>A0A5C8NTU2_9BURK</name>
<dbReference type="EMBL" id="VDUY01000006">
    <property type="protein sequence ID" value="TXL64304.1"/>
    <property type="molecule type" value="Genomic_DNA"/>
</dbReference>
<dbReference type="AlphaFoldDB" id="A0A5C8NTU2"/>
<gene>
    <name evidence="2" type="ORF">FHP08_15350</name>
</gene>
<keyword evidence="3" id="KW-1185">Reference proteome</keyword>
<dbReference type="OrthoDB" id="6197657at2"/>
<proteinExistence type="predicted"/>
<keyword evidence="1" id="KW-0472">Membrane</keyword>
<feature type="transmembrane region" description="Helical" evidence="1">
    <location>
        <begin position="21"/>
        <end position="40"/>
    </location>
</feature>
<organism evidence="2 3">
    <name type="scientific">Zeimonas arvi</name>
    <dbReference type="NCBI Taxonomy" id="2498847"/>
    <lineage>
        <taxon>Bacteria</taxon>
        <taxon>Pseudomonadati</taxon>
        <taxon>Pseudomonadota</taxon>
        <taxon>Betaproteobacteria</taxon>
        <taxon>Burkholderiales</taxon>
        <taxon>Burkholderiaceae</taxon>
        <taxon>Zeimonas</taxon>
    </lineage>
</organism>
<dbReference type="Proteomes" id="UP000321548">
    <property type="component" value="Unassembled WGS sequence"/>
</dbReference>
<feature type="transmembrane region" description="Helical" evidence="1">
    <location>
        <begin position="60"/>
        <end position="81"/>
    </location>
</feature>
<sequence>MTELDPKPIGERRLGRFMMQVLWPSFLMAAVAVGIVFSMIDPQELVFVGLHLAGTREAAYTVGFFVFWALFAASSALTWMLTSKPDDGR</sequence>
<evidence type="ECO:0008006" key="4">
    <source>
        <dbReference type="Google" id="ProtNLM"/>
    </source>
</evidence>
<evidence type="ECO:0000256" key="1">
    <source>
        <dbReference type="SAM" id="Phobius"/>
    </source>
</evidence>
<dbReference type="RefSeq" id="WP_147705364.1">
    <property type="nucleotide sequence ID" value="NZ_VDUY01000006.1"/>
</dbReference>
<keyword evidence="1" id="KW-0812">Transmembrane</keyword>
<evidence type="ECO:0000313" key="2">
    <source>
        <dbReference type="EMBL" id="TXL64304.1"/>
    </source>
</evidence>
<reference evidence="2 3" key="1">
    <citation type="submission" date="2019-06" db="EMBL/GenBank/DDBJ databases">
        <title>Quisquiliibacterium sp. nov., isolated from a maize field.</title>
        <authorList>
            <person name="Lin S.-Y."/>
            <person name="Tsai C.-F."/>
            <person name="Young C.-C."/>
        </authorList>
    </citation>
    <scope>NUCLEOTIDE SEQUENCE [LARGE SCALE GENOMIC DNA]</scope>
    <source>
        <strain evidence="2 3">CC-CFT501</strain>
    </source>
</reference>
<keyword evidence="1" id="KW-1133">Transmembrane helix</keyword>
<protein>
    <recommendedName>
        <fullName evidence="4">Transmembrane protein</fullName>
    </recommendedName>
</protein>